<accession>A0A0J9BAT2</accession>
<dbReference type="AlphaFoldDB" id="A0A0J9BAT2"/>
<feature type="coiled-coil region" evidence="1">
    <location>
        <begin position="231"/>
        <end position="258"/>
    </location>
</feature>
<dbReference type="RefSeq" id="WP_156200255.1">
    <property type="nucleotide sequence ID" value="NZ_KQ235889.1"/>
</dbReference>
<feature type="chain" id="PRO_5038485318" evidence="2">
    <location>
        <begin position="24"/>
        <end position="772"/>
    </location>
</feature>
<dbReference type="PATRIC" id="fig|742734.4.peg.6041"/>
<reference evidence="3 4" key="1">
    <citation type="submission" date="2011-04" db="EMBL/GenBank/DDBJ databases">
        <title>The Genome Sequence of Clostridium citroniae WAL-19142.</title>
        <authorList>
            <consortium name="The Broad Institute Genome Sequencing Platform"/>
            <person name="Earl A."/>
            <person name="Ward D."/>
            <person name="Feldgarden M."/>
            <person name="Gevers D."/>
            <person name="Warren Y.A."/>
            <person name="Tyrrell K.L."/>
            <person name="Citron D.M."/>
            <person name="Goldstein E.J."/>
            <person name="Daigneault M."/>
            <person name="Allen-Vercoe E."/>
            <person name="Young S.K."/>
            <person name="Zeng Q."/>
            <person name="Gargeya S."/>
            <person name="Fitzgerald M."/>
            <person name="Haas B."/>
            <person name="Abouelleil A."/>
            <person name="Alvarado L."/>
            <person name="Arachchi H.M."/>
            <person name="Berlin A."/>
            <person name="Brown A."/>
            <person name="Chapman S.B."/>
            <person name="Chen Z."/>
            <person name="Dunbar C."/>
            <person name="Freedman E."/>
            <person name="Gearin G."/>
            <person name="Gellesch M."/>
            <person name="Goldberg J."/>
            <person name="Griggs A."/>
            <person name="Gujja S."/>
            <person name="Heilman E.R."/>
            <person name="Heiman D."/>
            <person name="Howarth C."/>
            <person name="Larson L."/>
            <person name="Lui A."/>
            <person name="MacDonald P.J."/>
            <person name="Mehta T."/>
            <person name="Montmayeur A."/>
            <person name="Murphy C."/>
            <person name="Neiman D."/>
            <person name="Pearson M."/>
            <person name="Priest M."/>
            <person name="Roberts A."/>
            <person name="Saif S."/>
            <person name="Shea T."/>
            <person name="Shenoy N."/>
            <person name="Sisk P."/>
            <person name="Stolte C."/>
            <person name="Sykes S."/>
            <person name="White J."/>
            <person name="Yandava C."/>
            <person name="Wortman J."/>
            <person name="Nusbaum C."/>
            <person name="Birren B."/>
        </authorList>
    </citation>
    <scope>NUCLEOTIDE SEQUENCE [LARGE SCALE GENOMIC DNA]</scope>
    <source>
        <strain evidence="3 4">WAL-19142</strain>
    </source>
</reference>
<keyword evidence="2" id="KW-0732">Signal</keyword>
<sequence>MKRVLISGMLCAVSILFTGCSLLSGTNEGNIAESYWNIPESTTDKEMPDYYELNDNSKYENLTAKRAFKFADTHSEETKDIASFEIGTLLDGETFLYGYSTRVKGDSSDDTRAYVHCVAAYQYDTGSFHVIHENKYSRAKVTEDDESFYLQICDREGSSDPSIFVYDNGIGYLYKLDGTLEFSTDIEGYVRSHFSKAYSVSVTNALTDGADRIYVELTIEKTAIDLGEAMEENETMSEEDADEAAEELEKETADKTVELVLFYDFTELDSDTTIDQTNAALDNQIKAWQNMTKGKTYTAEPDARADWVTASTRVPSQWKIAFFDYITMDSKAKSWLDSNKIDYSSVSSNDMPILTWKNGPKFGSFDSEGYVCNFLPKQGTYQGFTDLKVKTKLENVFIPLNGEYYEVHGTTGDKMNYYDSVTATRSYTYEYETTTTDQNGNEIQETNTETRTQSFTVHRKRYVRVTAPYLEGYGTLKSLGIDHVNGVADNQVLCQKGKQLYWLKRDETLTSAKISIGEDYLLDLAEDGEKLYYLVSTPENLIIVEQNNGSTRKWLIGNEKLNVDEIDLYETSSAVDQAYVTAFDHMTSGQSPWMQITSHQFQKTSIQADNSVLQQLSAQGVDTSRCKVEGEGFLLTTFQNGLLYYDLDAGLAVNLDAGTWYGTWKKGNKFVSVGFENKDTSYNTLDVAFARVKEYDLNEFYKESLENLLANAKSRNEQLEAKRAQEIQESIAASAAAEENKETVEDMMDTWETRAAETDAGILESGIQELID</sequence>
<name>A0A0J9BAT2_9FIRM</name>
<evidence type="ECO:0000313" key="4">
    <source>
        <dbReference type="Proteomes" id="UP000037392"/>
    </source>
</evidence>
<keyword evidence="1" id="KW-0175">Coiled coil</keyword>
<protein>
    <submittedName>
        <fullName evidence="3">Uncharacterized protein</fullName>
    </submittedName>
</protein>
<dbReference type="EMBL" id="ADLK01000064">
    <property type="protein sequence ID" value="KMW09487.1"/>
    <property type="molecule type" value="Genomic_DNA"/>
</dbReference>
<dbReference type="PROSITE" id="PS51257">
    <property type="entry name" value="PROKAR_LIPOPROTEIN"/>
    <property type="match status" value="1"/>
</dbReference>
<proteinExistence type="predicted"/>
<evidence type="ECO:0000256" key="2">
    <source>
        <dbReference type="SAM" id="SignalP"/>
    </source>
</evidence>
<dbReference type="OrthoDB" id="10012295at2"/>
<organism evidence="3 4">
    <name type="scientific">[Clostridium] citroniae WAL-19142</name>
    <dbReference type="NCBI Taxonomy" id="742734"/>
    <lineage>
        <taxon>Bacteria</taxon>
        <taxon>Bacillati</taxon>
        <taxon>Bacillota</taxon>
        <taxon>Clostridia</taxon>
        <taxon>Lachnospirales</taxon>
        <taxon>Lachnospiraceae</taxon>
        <taxon>Enterocloster</taxon>
    </lineage>
</organism>
<feature type="signal peptide" evidence="2">
    <location>
        <begin position="1"/>
        <end position="23"/>
    </location>
</feature>
<evidence type="ECO:0000313" key="3">
    <source>
        <dbReference type="EMBL" id="KMW09487.1"/>
    </source>
</evidence>
<dbReference type="Proteomes" id="UP000037392">
    <property type="component" value="Unassembled WGS sequence"/>
</dbReference>
<gene>
    <name evidence="3" type="ORF">HMPREF9470_05635</name>
</gene>
<dbReference type="GeneID" id="93166629"/>
<evidence type="ECO:0000256" key="1">
    <source>
        <dbReference type="SAM" id="Coils"/>
    </source>
</evidence>
<comment type="caution">
    <text evidence="3">The sequence shown here is derived from an EMBL/GenBank/DDBJ whole genome shotgun (WGS) entry which is preliminary data.</text>
</comment>
<feature type="coiled-coil region" evidence="1">
    <location>
        <begin position="698"/>
        <end position="754"/>
    </location>
</feature>